<gene>
    <name evidence="2" type="ordered locus">GYO_3324</name>
</gene>
<dbReference type="STRING" id="1052585.GYO_3324"/>
<accession>G4NZU7</accession>
<reference evidence="2 3" key="1">
    <citation type="journal article" date="2012" name="J. Bacteriol.">
        <title>Whole-genome sequences of Bacillus subtilis and close relatives.</title>
        <authorList>
            <person name="Earl A.M."/>
            <person name="Eppinger M."/>
            <person name="Fricke W.F."/>
            <person name="Rosovitz M.J."/>
            <person name="Rasko D.A."/>
            <person name="Daugherty S."/>
            <person name="Losick R."/>
            <person name="Kolter R."/>
            <person name="Ravel J."/>
        </authorList>
    </citation>
    <scope>NUCLEOTIDE SEQUENCE [LARGE SCALE GENOMIC DNA]</scope>
    <source>
        <strain evidence="3">DSM 15029 / JCM 12233 / NBRC 101239 / NRRL B-23049 / TU-B-10</strain>
    </source>
</reference>
<dbReference type="Proteomes" id="UP000002651">
    <property type="component" value="Chromosome"/>
</dbReference>
<organism evidence="2 3">
    <name type="scientific">Bacillus spizizenii (strain DSM 15029 / JCM 12233 / NBRC 101239 / NRRL B-23049 / TU-B-10)</name>
    <name type="common">Bacillus subtilis subsp. spizizenii</name>
    <dbReference type="NCBI Taxonomy" id="1052585"/>
    <lineage>
        <taxon>Bacteria</taxon>
        <taxon>Bacillati</taxon>
        <taxon>Bacillota</taxon>
        <taxon>Bacilli</taxon>
        <taxon>Bacillales</taxon>
        <taxon>Bacillaceae</taxon>
        <taxon>Bacillus</taxon>
    </lineage>
</organism>
<dbReference type="HOGENOM" id="CLU_2647013_0_0_9"/>
<feature type="transmembrane region" description="Helical" evidence="1">
    <location>
        <begin position="20"/>
        <end position="39"/>
    </location>
</feature>
<keyword evidence="3" id="KW-1185">Reference proteome</keyword>
<keyword evidence="1" id="KW-1133">Transmembrane helix</keyword>
<dbReference type="EMBL" id="CP002905">
    <property type="protein sequence ID" value="AEP87926.1"/>
    <property type="molecule type" value="Genomic_DNA"/>
</dbReference>
<evidence type="ECO:0000313" key="3">
    <source>
        <dbReference type="Proteomes" id="UP000002651"/>
    </source>
</evidence>
<name>G4NZU7_BACS4</name>
<proteinExistence type="predicted"/>
<evidence type="ECO:0000313" key="2">
    <source>
        <dbReference type="EMBL" id="AEP87926.1"/>
    </source>
</evidence>
<keyword evidence="1" id="KW-0472">Membrane</keyword>
<sequence length="76" mass="9031">MNTFFHVYLPSLNRNNYALFYILTNVLSIFLHPSLRFRIVNLIAFKNRKNNLTEEANNKPKIHTGRLFRKVVYDCG</sequence>
<dbReference type="KEGG" id="bst:GYO_3324"/>
<dbReference type="AlphaFoldDB" id="G4NZU7"/>
<protein>
    <submittedName>
        <fullName evidence="2">Uncharacterized protein</fullName>
    </submittedName>
</protein>
<keyword evidence="1" id="KW-0812">Transmembrane</keyword>
<evidence type="ECO:0000256" key="1">
    <source>
        <dbReference type="SAM" id="Phobius"/>
    </source>
</evidence>